<proteinExistence type="inferred from homology"/>
<evidence type="ECO:0000256" key="1">
    <source>
        <dbReference type="ARBA" id="ARBA00003321"/>
    </source>
</evidence>
<evidence type="ECO:0000256" key="5">
    <source>
        <dbReference type="ARBA" id="ARBA00022692"/>
    </source>
</evidence>
<evidence type="ECO:0000256" key="4">
    <source>
        <dbReference type="ARBA" id="ARBA00022475"/>
    </source>
</evidence>
<name>A0ABS3Z2Y1_9BACT</name>
<comment type="function">
    <text evidence="1">Intake of glucose and galactose.</text>
</comment>
<keyword evidence="7 8" id="KW-0472">Membrane</keyword>
<keyword evidence="5 8" id="KW-0812">Transmembrane</keyword>
<feature type="transmembrane region" description="Helical" evidence="8">
    <location>
        <begin position="342"/>
        <end position="365"/>
    </location>
</feature>
<dbReference type="NCBIfam" id="TIGR01272">
    <property type="entry name" value="gluP"/>
    <property type="match status" value="1"/>
</dbReference>
<dbReference type="PROSITE" id="PS50850">
    <property type="entry name" value="MFS"/>
    <property type="match status" value="1"/>
</dbReference>
<dbReference type="SUPFAM" id="SSF103473">
    <property type="entry name" value="MFS general substrate transporter"/>
    <property type="match status" value="1"/>
</dbReference>
<keyword evidence="6 8" id="KW-1133">Transmembrane helix</keyword>
<feature type="transmembrane region" description="Helical" evidence="8">
    <location>
        <begin position="377"/>
        <end position="396"/>
    </location>
</feature>
<evidence type="ECO:0000256" key="8">
    <source>
        <dbReference type="SAM" id="Phobius"/>
    </source>
</evidence>
<evidence type="ECO:0000256" key="7">
    <source>
        <dbReference type="ARBA" id="ARBA00023136"/>
    </source>
</evidence>
<feature type="transmembrane region" description="Helical" evidence="8">
    <location>
        <begin position="20"/>
        <end position="37"/>
    </location>
</feature>
<evidence type="ECO:0000256" key="3">
    <source>
        <dbReference type="ARBA" id="ARBA00009120"/>
    </source>
</evidence>
<sequence>MTTAKPLEIPMPTQRTNITAIFIIGFLYFILGFITWLNGSLIQFLTLVCQLKSSQAFLVTTAFYMAYFFLALPSSVIIKRTGFKNGMALSLLVMAIGSVIFIPAARERSFGLFLTGLFVQGMGLALLQTAVNPFISILGPIESAAKRISIMGICNKIAGIISPLILSAILLSNATELEKKIDAAINLVEKEQLLNELSGKVIMPYIVLAVSLVILAFALLKSPLPEPQLEEDKTAAEPTAAGNKTSIWQFPHLLLGAVCIFVYVGVEVMAGDAIGVYGKAMGMPLDKTKYFTTFTLISMLVGYVTGIFTIPKLISQQVALKASAILGILFSIGAFFTEGYTAITFIALLGLANALMWPAIFPLAIDKLGKFTKTGSALLIMGIAGGAIIPLIYGNLKDSIPNHLAFFICMLPCYLYILYYSINGYKVGRK</sequence>
<comment type="similarity">
    <text evidence="3">Belongs to the major facilitator superfamily. FHS transporter (TC 2.A.1.7) family.</text>
</comment>
<comment type="subcellular location">
    <subcellularLocation>
        <location evidence="2">Cell inner membrane</location>
        <topology evidence="2">Multi-pass membrane protein</topology>
    </subcellularLocation>
</comment>
<keyword evidence="4" id="KW-1003">Cell membrane</keyword>
<dbReference type="Proteomes" id="UP000677244">
    <property type="component" value="Unassembled WGS sequence"/>
</dbReference>
<feature type="transmembrane region" description="Helical" evidence="8">
    <location>
        <begin position="318"/>
        <end position="336"/>
    </location>
</feature>
<accession>A0ABS3Z2Y1</accession>
<feature type="transmembrane region" description="Helical" evidence="8">
    <location>
        <begin position="290"/>
        <end position="311"/>
    </location>
</feature>
<evidence type="ECO:0000256" key="2">
    <source>
        <dbReference type="ARBA" id="ARBA00004429"/>
    </source>
</evidence>
<dbReference type="PANTHER" id="PTHR43702">
    <property type="entry name" value="L-FUCOSE-PROTON SYMPORTER"/>
    <property type="match status" value="1"/>
</dbReference>
<feature type="transmembrane region" description="Helical" evidence="8">
    <location>
        <begin position="57"/>
        <end position="78"/>
    </location>
</feature>
<dbReference type="InterPro" id="IPR050375">
    <property type="entry name" value="MFS_TsgA-like"/>
</dbReference>
<dbReference type="Pfam" id="PF07690">
    <property type="entry name" value="MFS_1"/>
    <property type="match status" value="1"/>
</dbReference>
<evidence type="ECO:0000313" key="11">
    <source>
        <dbReference type="Proteomes" id="UP000677244"/>
    </source>
</evidence>
<dbReference type="InterPro" id="IPR005964">
    <property type="entry name" value="Glc/Gal_transptr_bac"/>
</dbReference>
<comment type="caution">
    <text evidence="10">The sequence shown here is derived from an EMBL/GenBank/DDBJ whole genome shotgun (WGS) entry which is preliminary data.</text>
</comment>
<evidence type="ECO:0000259" key="9">
    <source>
        <dbReference type="PROSITE" id="PS50850"/>
    </source>
</evidence>
<dbReference type="InterPro" id="IPR020846">
    <property type="entry name" value="MFS_dom"/>
</dbReference>
<dbReference type="InterPro" id="IPR036259">
    <property type="entry name" value="MFS_trans_sf"/>
</dbReference>
<dbReference type="EMBL" id="JAGHKO010000011">
    <property type="protein sequence ID" value="MBO9204025.1"/>
    <property type="molecule type" value="Genomic_DNA"/>
</dbReference>
<evidence type="ECO:0000256" key="6">
    <source>
        <dbReference type="ARBA" id="ARBA00022989"/>
    </source>
</evidence>
<feature type="transmembrane region" description="Helical" evidence="8">
    <location>
        <begin position="253"/>
        <end position="278"/>
    </location>
</feature>
<feature type="transmembrane region" description="Helical" evidence="8">
    <location>
        <begin position="202"/>
        <end position="220"/>
    </location>
</feature>
<feature type="transmembrane region" description="Helical" evidence="8">
    <location>
        <begin position="85"/>
        <end position="104"/>
    </location>
</feature>
<feature type="transmembrane region" description="Helical" evidence="8">
    <location>
        <begin position="402"/>
        <end position="422"/>
    </location>
</feature>
<organism evidence="10 11">
    <name type="scientific">Niastella soli</name>
    <dbReference type="NCBI Taxonomy" id="2821487"/>
    <lineage>
        <taxon>Bacteria</taxon>
        <taxon>Pseudomonadati</taxon>
        <taxon>Bacteroidota</taxon>
        <taxon>Chitinophagia</taxon>
        <taxon>Chitinophagales</taxon>
        <taxon>Chitinophagaceae</taxon>
        <taxon>Niastella</taxon>
    </lineage>
</organism>
<evidence type="ECO:0000313" key="10">
    <source>
        <dbReference type="EMBL" id="MBO9204025.1"/>
    </source>
</evidence>
<protein>
    <submittedName>
        <fullName evidence="10">Sugar MFS transporter</fullName>
    </submittedName>
</protein>
<dbReference type="CDD" id="cd17394">
    <property type="entry name" value="MFS_FucP_like"/>
    <property type="match status" value="1"/>
</dbReference>
<gene>
    <name evidence="10" type="ORF">J7I42_27310</name>
</gene>
<keyword evidence="11" id="KW-1185">Reference proteome</keyword>
<reference evidence="10 11" key="1">
    <citation type="submission" date="2021-03" db="EMBL/GenBank/DDBJ databases">
        <title>Assistant Professor.</title>
        <authorList>
            <person name="Huq M.A."/>
        </authorList>
    </citation>
    <scope>NUCLEOTIDE SEQUENCE [LARGE SCALE GENOMIC DNA]</scope>
    <source>
        <strain evidence="10 11">MAH-29</strain>
    </source>
</reference>
<dbReference type="Gene3D" id="1.20.1250.20">
    <property type="entry name" value="MFS general substrate transporter like domains"/>
    <property type="match status" value="2"/>
</dbReference>
<dbReference type="PANTHER" id="PTHR43702:SF12">
    <property type="entry name" value="N-ACETYL GLUCOSAMINE TRANSPORTER NAGP"/>
    <property type="match status" value="1"/>
</dbReference>
<dbReference type="InterPro" id="IPR011701">
    <property type="entry name" value="MFS"/>
</dbReference>
<feature type="domain" description="Major facilitator superfamily (MFS) profile" evidence="9">
    <location>
        <begin position="20"/>
        <end position="430"/>
    </location>
</feature>
<feature type="transmembrane region" description="Helical" evidence="8">
    <location>
        <begin position="148"/>
        <end position="171"/>
    </location>
</feature>
<dbReference type="RefSeq" id="WP_209142191.1">
    <property type="nucleotide sequence ID" value="NZ_JAGHKO010000011.1"/>
</dbReference>